<evidence type="ECO:0000313" key="4">
    <source>
        <dbReference type="Proteomes" id="UP000614200"/>
    </source>
</evidence>
<gene>
    <name evidence="3" type="ORF">ISU02_05035</name>
</gene>
<reference evidence="3 4" key="1">
    <citation type="submission" date="2020-11" db="EMBL/GenBank/DDBJ databases">
        <title>Fusibacter basophilias sp. nov.</title>
        <authorList>
            <person name="Qiu D."/>
        </authorList>
    </citation>
    <scope>NUCLEOTIDE SEQUENCE [LARGE SCALE GENOMIC DNA]</scope>
    <source>
        <strain evidence="3 4">Q10-2</strain>
    </source>
</reference>
<keyword evidence="1" id="KW-0472">Membrane</keyword>
<feature type="domain" description="GGDEF" evidence="2">
    <location>
        <begin position="210"/>
        <end position="332"/>
    </location>
</feature>
<dbReference type="PANTHER" id="PTHR45138:SF9">
    <property type="entry name" value="DIGUANYLATE CYCLASE DGCM-RELATED"/>
    <property type="match status" value="1"/>
</dbReference>
<feature type="transmembrane region" description="Helical" evidence="1">
    <location>
        <begin position="12"/>
        <end position="30"/>
    </location>
</feature>
<dbReference type="CDD" id="cd01949">
    <property type="entry name" value="GGDEF"/>
    <property type="match status" value="1"/>
</dbReference>
<sequence length="332" mass="38559">MELSDIQLKLYKSSLIVGIILSILSIIGNFISSFPIWISIKWIVLVFILTIALVFSKDKKYTTHMMFGVFAFMIFGFLPFSFANSGGSSNNTIGYIFLFLIAITYLFDGWKRYFLVSALIVMFMIMHIVEYYHPELIAVYSDWNQFVDRMIQIPLLMIMSFLVLLQFAKAYEKANQKMTQYATFDELTGLYNRRMFDKSMRLAIENDNNDDIQLIFIDLDHFKRINDRHGHAIGDDVLKELSGILRNNFKAEKHVVSRWGGDEFAIIYYGDKNELTQKLENVKQLFKDYVSLYEETAGVSMSVVSLKDYDNASQALIDADLELYKEKLKKDT</sequence>
<dbReference type="InterPro" id="IPR043128">
    <property type="entry name" value="Rev_trsase/Diguanyl_cyclase"/>
</dbReference>
<dbReference type="SUPFAM" id="SSF55073">
    <property type="entry name" value="Nucleotide cyclase"/>
    <property type="match status" value="1"/>
</dbReference>
<feature type="transmembrane region" description="Helical" evidence="1">
    <location>
        <begin position="114"/>
        <end position="133"/>
    </location>
</feature>
<keyword evidence="1" id="KW-0812">Transmembrane</keyword>
<feature type="transmembrane region" description="Helical" evidence="1">
    <location>
        <begin position="36"/>
        <end position="55"/>
    </location>
</feature>
<evidence type="ECO:0000256" key="1">
    <source>
        <dbReference type="SAM" id="Phobius"/>
    </source>
</evidence>
<dbReference type="NCBIfam" id="TIGR00254">
    <property type="entry name" value="GGDEF"/>
    <property type="match status" value="1"/>
</dbReference>
<dbReference type="Pfam" id="PF00990">
    <property type="entry name" value="GGDEF"/>
    <property type="match status" value="1"/>
</dbReference>
<feature type="transmembrane region" description="Helical" evidence="1">
    <location>
        <begin position="92"/>
        <end position="107"/>
    </location>
</feature>
<dbReference type="PROSITE" id="PS50887">
    <property type="entry name" value="GGDEF"/>
    <property type="match status" value="1"/>
</dbReference>
<dbReference type="PANTHER" id="PTHR45138">
    <property type="entry name" value="REGULATORY COMPONENTS OF SENSORY TRANSDUCTION SYSTEM"/>
    <property type="match status" value="1"/>
</dbReference>
<keyword evidence="4" id="KW-1185">Reference proteome</keyword>
<keyword evidence="1" id="KW-1133">Transmembrane helix</keyword>
<protein>
    <submittedName>
        <fullName evidence="3">GGDEF domain-containing protein</fullName>
    </submittedName>
</protein>
<feature type="transmembrane region" description="Helical" evidence="1">
    <location>
        <begin position="67"/>
        <end position="86"/>
    </location>
</feature>
<dbReference type="SMART" id="SM00267">
    <property type="entry name" value="GGDEF"/>
    <property type="match status" value="1"/>
</dbReference>
<dbReference type="InterPro" id="IPR000160">
    <property type="entry name" value="GGDEF_dom"/>
</dbReference>
<organism evidence="3 4">
    <name type="scientific">Fusibacter ferrireducens</name>
    <dbReference type="NCBI Taxonomy" id="2785058"/>
    <lineage>
        <taxon>Bacteria</taxon>
        <taxon>Bacillati</taxon>
        <taxon>Bacillota</taxon>
        <taxon>Clostridia</taxon>
        <taxon>Eubacteriales</taxon>
        <taxon>Eubacteriales Family XII. Incertae Sedis</taxon>
        <taxon>Fusibacter</taxon>
    </lineage>
</organism>
<dbReference type="InterPro" id="IPR050469">
    <property type="entry name" value="Diguanylate_Cyclase"/>
</dbReference>
<dbReference type="Gene3D" id="3.30.70.270">
    <property type="match status" value="1"/>
</dbReference>
<feature type="transmembrane region" description="Helical" evidence="1">
    <location>
        <begin position="153"/>
        <end position="171"/>
    </location>
</feature>
<accession>A0ABR9ZPR9</accession>
<dbReference type="InterPro" id="IPR029787">
    <property type="entry name" value="Nucleotide_cyclase"/>
</dbReference>
<evidence type="ECO:0000313" key="3">
    <source>
        <dbReference type="EMBL" id="MBF4692468.1"/>
    </source>
</evidence>
<dbReference type="RefSeq" id="WP_194700695.1">
    <property type="nucleotide sequence ID" value="NZ_JADKNH010000002.1"/>
</dbReference>
<evidence type="ECO:0000259" key="2">
    <source>
        <dbReference type="PROSITE" id="PS50887"/>
    </source>
</evidence>
<proteinExistence type="predicted"/>
<name>A0ABR9ZPR9_9FIRM</name>
<dbReference type="Proteomes" id="UP000614200">
    <property type="component" value="Unassembled WGS sequence"/>
</dbReference>
<dbReference type="EMBL" id="JADKNH010000002">
    <property type="protein sequence ID" value="MBF4692468.1"/>
    <property type="molecule type" value="Genomic_DNA"/>
</dbReference>
<comment type="caution">
    <text evidence="3">The sequence shown here is derived from an EMBL/GenBank/DDBJ whole genome shotgun (WGS) entry which is preliminary data.</text>
</comment>